<reference evidence="1" key="1">
    <citation type="submission" date="2019-08" db="EMBL/GenBank/DDBJ databases">
        <authorList>
            <person name="Kucharzyk K."/>
            <person name="Murdoch R.W."/>
            <person name="Higgins S."/>
            <person name="Loffler F."/>
        </authorList>
    </citation>
    <scope>NUCLEOTIDE SEQUENCE</scope>
</reference>
<accession>A0A645GPU0</accession>
<dbReference type="AlphaFoldDB" id="A0A645GPU0"/>
<sequence length="63" mass="7295">MLLPCIMALYWLINYSLCLQNAILPPLYLYIIELFIVRLNATILFNKLNAMTKLGRGCVYNVN</sequence>
<comment type="caution">
    <text evidence="1">The sequence shown here is derived from an EMBL/GenBank/DDBJ whole genome shotgun (WGS) entry which is preliminary data.</text>
</comment>
<dbReference type="EMBL" id="VSSQ01078459">
    <property type="protein sequence ID" value="MPN28240.1"/>
    <property type="molecule type" value="Genomic_DNA"/>
</dbReference>
<proteinExistence type="predicted"/>
<name>A0A645GPU0_9ZZZZ</name>
<evidence type="ECO:0000313" key="1">
    <source>
        <dbReference type="EMBL" id="MPN28240.1"/>
    </source>
</evidence>
<gene>
    <name evidence="1" type="ORF">SDC9_175681</name>
</gene>
<protein>
    <submittedName>
        <fullName evidence="1">Uncharacterized protein</fullName>
    </submittedName>
</protein>
<organism evidence="1">
    <name type="scientific">bioreactor metagenome</name>
    <dbReference type="NCBI Taxonomy" id="1076179"/>
    <lineage>
        <taxon>unclassified sequences</taxon>
        <taxon>metagenomes</taxon>
        <taxon>ecological metagenomes</taxon>
    </lineage>
</organism>